<dbReference type="PANTHER" id="PTHR48207:SF3">
    <property type="entry name" value="SUCCINATE--HYDROXYMETHYLGLUTARATE COA-TRANSFERASE"/>
    <property type="match status" value="1"/>
</dbReference>
<dbReference type="PANTHER" id="PTHR48207">
    <property type="entry name" value="SUCCINATE--HYDROXYMETHYLGLUTARATE COA-TRANSFERASE"/>
    <property type="match status" value="1"/>
</dbReference>
<name>A0A2N3Y0Q3_SACSN</name>
<dbReference type="Gene3D" id="3.30.1540.10">
    <property type="entry name" value="formyl-coa transferase, domain 3"/>
    <property type="match status" value="1"/>
</dbReference>
<dbReference type="InterPro" id="IPR003673">
    <property type="entry name" value="CoA-Trfase_fam_III"/>
</dbReference>
<dbReference type="SUPFAM" id="SSF89796">
    <property type="entry name" value="CoA-transferase family III (CaiB/BaiF)"/>
    <property type="match status" value="1"/>
</dbReference>
<dbReference type="InterPro" id="IPR044855">
    <property type="entry name" value="CoA-Trfase_III_dom3_sf"/>
</dbReference>
<dbReference type="RefSeq" id="WP_044576779.1">
    <property type="nucleotide sequence ID" value="NZ_CP061007.1"/>
</dbReference>
<dbReference type="GO" id="GO:0008410">
    <property type="term" value="F:CoA-transferase activity"/>
    <property type="evidence" value="ECO:0007669"/>
    <property type="project" value="TreeGrafter"/>
</dbReference>
<dbReference type="Gene3D" id="3.40.50.10540">
    <property type="entry name" value="Crotonobetainyl-coa:carnitine coa-transferase, domain 1"/>
    <property type="match status" value="1"/>
</dbReference>
<protein>
    <submittedName>
        <fullName evidence="2">Crotonobetainyl-CoA:carnitine CoA-transferase CaiB-like acyl-CoA transferase</fullName>
    </submittedName>
</protein>
<dbReference type="STRING" id="994479.GCA_000194155_07289"/>
<dbReference type="EMBL" id="PJNB01000001">
    <property type="protein sequence ID" value="PKW16502.1"/>
    <property type="molecule type" value="Genomic_DNA"/>
</dbReference>
<dbReference type="Proteomes" id="UP000233786">
    <property type="component" value="Unassembled WGS sequence"/>
</dbReference>
<gene>
    <name evidence="2" type="ORF">A8926_4340</name>
</gene>
<reference evidence="2" key="1">
    <citation type="submission" date="2017-12" db="EMBL/GenBank/DDBJ databases">
        <title>Sequencing the genomes of 1000 Actinobacteria strains.</title>
        <authorList>
            <person name="Klenk H.-P."/>
        </authorList>
    </citation>
    <scope>NUCLEOTIDE SEQUENCE [LARGE SCALE GENOMIC DNA]</scope>
    <source>
        <strain evidence="2">DSM 44228</strain>
    </source>
</reference>
<comment type="caution">
    <text evidence="2">The sequence shown here is derived from an EMBL/GenBank/DDBJ whole genome shotgun (WGS) entry which is preliminary data.</text>
</comment>
<proteinExistence type="predicted"/>
<evidence type="ECO:0000313" key="2">
    <source>
        <dbReference type="EMBL" id="PKW16502.1"/>
    </source>
</evidence>
<dbReference type="InterPro" id="IPR023606">
    <property type="entry name" value="CoA-Trfase_III_dom_1_sf"/>
</dbReference>
<evidence type="ECO:0000256" key="1">
    <source>
        <dbReference type="ARBA" id="ARBA00022679"/>
    </source>
</evidence>
<keyword evidence="1" id="KW-0808">Transferase</keyword>
<dbReference type="Pfam" id="PF02515">
    <property type="entry name" value="CoA_transf_3"/>
    <property type="match status" value="1"/>
</dbReference>
<keyword evidence="3" id="KW-1185">Reference proteome</keyword>
<dbReference type="AlphaFoldDB" id="A0A2N3Y0Q3"/>
<organism evidence="2 3">
    <name type="scientific">Saccharopolyspora spinosa</name>
    <dbReference type="NCBI Taxonomy" id="60894"/>
    <lineage>
        <taxon>Bacteria</taxon>
        <taxon>Bacillati</taxon>
        <taxon>Actinomycetota</taxon>
        <taxon>Actinomycetes</taxon>
        <taxon>Pseudonocardiales</taxon>
        <taxon>Pseudonocardiaceae</taxon>
        <taxon>Saccharopolyspora</taxon>
    </lineage>
</organism>
<sequence>MPTTPEQSDTPPLGGIRVLDLSRFIAGPLCCQILGDMGAEVIKVERPGGEDSRRHIPHYKGHSLYTLNYNRNKYGITLNTRHAESLKILEDLARQSDVVVENFRPGTLDAMGLGWERIHKINPRTVLVSISGFGQTGPNRDRALFDAIAQAASGLMSMTGQADGEPTMTGAFLADHIAAFHGVMGTMMALAARAQTDQGQHVDIACFDALFACMGTLPSAWRMLGQDAHRSGNRDHITVPANTFPAADGYVYLHAGTDALFPSLAAVMGRPELASDPRFVGQHDRLANVEALDDIVRGWTRLGTVEQIGKELAAAGIPYAPVATVAQATDSAQVHARELMIDVEHPGLGTLTLPGMALKLGATPGSVRKAPPLPGEDNADVYRRLLGIAPERLDRLRADGVI</sequence>
<accession>A0A2N3Y0Q3</accession>
<evidence type="ECO:0000313" key="3">
    <source>
        <dbReference type="Proteomes" id="UP000233786"/>
    </source>
</evidence>
<dbReference type="InterPro" id="IPR050483">
    <property type="entry name" value="CoA-transferase_III_domain"/>
</dbReference>